<reference evidence="2" key="1">
    <citation type="journal article" date="2017" name="Front. Plant Sci.">
        <title>Climate Clever Clovers: New Paradigm to Reduce the Environmental Footprint of Ruminants by Breeding Low Methanogenic Forages Utilizing Haplotype Variation.</title>
        <authorList>
            <person name="Kaur P."/>
            <person name="Appels R."/>
            <person name="Bayer P.E."/>
            <person name="Keeble-Gagnere G."/>
            <person name="Wang J."/>
            <person name="Hirakawa H."/>
            <person name="Shirasawa K."/>
            <person name="Vercoe P."/>
            <person name="Stefanova K."/>
            <person name="Durmic Z."/>
            <person name="Nichols P."/>
            <person name="Revell C."/>
            <person name="Isobe S.N."/>
            <person name="Edwards D."/>
            <person name="Erskine W."/>
        </authorList>
    </citation>
    <scope>NUCLEOTIDE SEQUENCE [LARGE SCALE GENOMIC DNA]</scope>
    <source>
        <strain evidence="2">cv. Daliak</strain>
    </source>
</reference>
<accession>A0A2Z6NBY1</accession>
<name>A0A2Z6NBY1_TRISU</name>
<sequence length="59" mass="6532">MASLSIWTNGGGAGVEKLFSLCVVSALSLYAPKWLGQRSLTGRRETLISAWSFRMYTYV</sequence>
<keyword evidence="2" id="KW-1185">Reference proteome</keyword>
<evidence type="ECO:0000313" key="2">
    <source>
        <dbReference type="Proteomes" id="UP000242715"/>
    </source>
</evidence>
<dbReference type="EMBL" id="DF973343">
    <property type="protein sequence ID" value="GAU26847.1"/>
    <property type="molecule type" value="Genomic_DNA"/>
</dbReference>
<proteinExistence type="predicted"/>
<gene>
    <name evidence="1" type="ORF">TSUD_02490</name>
</gene>
<evidence type="ECO:0000313" key="1">
    <source>
        <dbReference type="EMBL" id="GAU26847.1"/>
    </source>
</evidence>
<dbReference type="AlphaFoldDB" id="A0A2Z6NBY1"/>
<dbReference type="Proteomes" id="UP000242715">
    <property type="component" value="Unassembled WGS sequence"/>
</dbReference>
<organism evidence="1 2">
    <name type="scientific">Trifolium subterraneum</name>
    <name type="common">Subterranean clover</name>
    <dbReference type="NCBI Taxonomy" id="3900"/>
    <lineage>
        <taxon>Eukaryota</taxon>
        <taxon>Viridiplantae</taxon>
        <taxon>Streptophyta</taxon>
        <taxon>Embryophyta</taxon>
        <taxon>Tracheophyta</taxon>
        <taxon>Spermatophyta</taxon>
        <taxon>Magnoliopsida</taxon>
        <taxon>eudicotyledons</taxon>
        <taxon>Gunneridae</taxon>
        <taxon>Pentapetalae</taxon>
        <taxon>rosids</taxon>
        <taxon>fabids</taxon>
        <taxon>Fabales</taxon>
        <taxon>Fabaceae</taxon>
        <taxon>Papilionoideae</taxon>
        <taxon>50 kb inversion clade</taxon>
        <taxon>NPAAA clade</taxon>
        <taxon>Hologalegina</taxon>
        <taxon>IRL clade</taxon>
        <taxon>Trifolieae</taxon>
        <taxon>Trifolium</taxon>
    </lineage>
</organism>
<protein>
    <submittedName>
        <fullName evidence="1">Uncharacterized protein</fullName>
    </submittedName>
</protein>